<evidence type="ECO:0000313" key="3">
    <source>
        <dbReference type="EMBL" id="MBR0682740.1"/>
    </source>
</evidence>
<dbReference type="EMBL" id="JAAEDL010000022">
    <property type="protein sequence ID" value="MBR0682740.1"/>
    <property type="molecule type" value="Genomic_DNA"/>
</dbReference>
<feature type="compositionally biased region" description="Basic and acidic residues" evidence="1">
    <location>
        <begin position="705"/>
        <end position="716"/>
    </location>
</feature>
<sequence>MLMDLGAGRGASPLELLPELPVTPATFWERFSLDWEADRATRLSISEQRNEFEVYEQAREILRREGFNAPNPHDVGYDTPLDFLPGHGLGQRFSRSIAREALMRAYDQQVAQFRQQFPDRAGEVMTAVEVQQRARENAVRAYRASETQALVGGGALGGFLGQTAAALSDPVTAATLPFGAGARVTGGAAWNIARTALIEAGVAAGAQVPIEVTAAPYRVSLGLPADVGGSLLSAAAGGAVLGGGVRALAEGWRLLRGTGRVPDGGGGQRIDDALHVLEDQQRIVDSNPGVPPPVHEARLARATETAMQGRLMPDDEVAPFPAEARVYTPSGRAVGVRYEVAELSALTPSHTDDFSLNPAYPHAEGVQPRQRERDASRRQVDEIAAGLEPERLGRSTEAGSGAPIVGPDEVVESGNGRVLALRRVYGDPARAGQQAAYRAWLEAQGFDTAGMAQPVLIARRTTALSPDERRAFVQEANSAQSLTMSAAEQARADRDLVGRILPLYRGGDIAQAGNAEFVRAFMQGLPQTEQGRLMTARGNLSAEGGRRIRGAVIARAYGDEMGPLLDRILDSDADGMRAIAGALRDVAGPWAAMREAAARGEIAEGMDITPDLIGAVRTVLHAREKGLRVADVLAQMDLDAPPLSDNGRAMLALMFNGPQFQRPAGQATMTRRLAGYLDEAMKSQPGRDMFGAEAAPARDVLDAVSAREAEPPDPARGRQRAAAATGDRTAEVQAGAQVPDAEFLEAQRIAMQRDIQVGMDDGTRGARELLDEVEAAANDADAAAACLIGGMAA</sequence>
<dbReference type="RefSeq" id="WP_211848276.1">
    <property type="nucleotide sequence ID" value="NZ_JAAEDL010000022.1"/>
</dbReference>
<reference evidence="3" key="2">
    <citation type="journal article" date="2021" name="Syst. Appl. Microbiol.">
        <title>Roseomonas hellenica sp. nov., isolated from roots of wild-growing Alkanna tinctoria.</title>
        <authorList>
            <person name="Rat A."/>
            <person name="Naranjo H.D."/>
            <person name="Lebbe L."/>
            <person name="Cnockaert M."/>
            <person name="Krigas N."/>
            <person name="Grigoriadou K."/>
            <person name="Maloupa E."/>
            <person name="Willems A."/>
        </authorList>
    </citation>
    <scope>NUCLEOTIDE SEQUENCE</scope>
    <source>
        <strain evidence="3">LMG 31228</strain>
    </source>
</reference>
<keyword evidence="4" id="KW-1185">Reference proteome</keyword>
<accession>A0A9X9XGA4</accession>
<evidence type="ECO:0000256" key="1">
    <source>
        <dbReference type="SAM" id="MobiDB-lite"/>
    </source>
</evidence>
<feature type="compositionally biased region" description="Basic and acidic residues" evidence="1">
    <location>
        <begin position="369"/>
        <end position="381"/>
    </location>
</feature>
<proteinExistence type="predicted"/>
<reference evidence="3" key="1">
    <citation type="submission" date="2020-01" db="EMBL/GenBank/DDBJ databases">
        <authorList>
            <person name="Rat A."/>
        </authorList>
    </citation>
    <scope>NUCLEOTIDE SEQUENCE</scope>
    <source>
        <strain evidence="3">LMG 31228</strain>
    </source>
</reference>
<dbReference type="Pfam" id="PF18763">
    <property type="entry name" value="ddrB-ParB"/>
    <property type="match status" value="1"/>
</dbReference>
<evidence type="ECO:0000259" key="2">
    <source>
        <dbReference type="Pfam" id="PF18763"/>
    </source>
</evidence>
<feature type="domain" description="DdrB-like" evidence="2">
    <location>
        <begin position="330"/>
        <end position="460"/>
    </location>
</feature>
<comment type="caution">
    <text evidence="3">The sequence shown here is derived from an EMBL/GenBank/DDBJ whole genome shotgun (WGS) entry which is preliminary data.</text>
</comment>
<feature type="region of interest" description="Disordered" evidence="1">
    <location>
        <begin position="705"/>
        <end position="731"/>
    </location>
</feature>
<protein>
    <recommendedName>
        <fullName evidence="2">DdrB-like domain-containing protein</fullName>
    </recommendedName>
</protein>
<feature type="region of interest" description="Disordered" evidence="1">
    <location>
        <begin position="349"/>
        <end position="409"/>
    </location>
</feature>
<dbReference type="AlphaFoldDB" id="A0A9X9XGA4"/>
<organism evidence="3 4">
    <name type="scientific">Neoroseomonas eburnea</name>
    <dbReference type="NCBI Taxonomy" id="1346889"/>
    <lineage>
        <taxon>Bacteria</taxon>
        <taxon>Pseudomonadati</taxon>
        <taxon>Pseudomonadota</taxon>
        <taxon>Alphaproteobacteria</taxon>
        <taxon>Acetobacterales</taxon>
        <taxon>Acetobacteraceae</taxon>
        <taxon>Neoroseomonas</taxon>
    </lineage>
</organism>
<dbReference type="Proteomes" id="UP001138709">
    <property type="component" value="Unassembled WGS sequence"/>
</dbReference>
<gene>
    <name evidence="3" type="ORF">GXW74_19770</name>
</gene>
<dbReference type="InterPro" id="IPR041398">
    <property type="entry name" value="DdrB_dom"/>
</dbReference>
<evidence type="ECO:0000313" key="4">
    <source>
        <dbReference type="Proteomes" id="UP001138709"/>
    </source>
</evidence>
<name>A0A9X9XGA4_9PROT</name>